<dbReference type="Proteomes" id="UP001062846">
    <property type="component" value="Chromosome 10"/>
</dbReference>
<accession>A0ACC0M3N6</accession>
<evidence type="ECO:0000313" key="1">
    <source>
        <dbReference type="EMBL" id="KAI8535161.1"/>
    </source>
</evidence>
<sequence length="561" mass="62200">MGRPHLIDSSRNEMSHAPPVHTSSFFLTGIDEIWKASWQFHPSLSLSLSLPSSTSLSVSLKIQSTAFLLFLSIPPRLSHRTTTLTLNPISTPPHSRSLDFAASINGLSGSSLRQFPLTRFSLPSSSSSNYLNGWISTPLPDRDREPRGVEARAAESCAGQEEEDAKASRLSKTLELGSLFGLWFLSTFTSISTTNSGLASLSSQKLYCYLGDADRGLKPRKGGLVLITVSAVEQEDRSLVNEWTPLMDKYVEEWIGPSDPCIRIPPSLTLESIPEAEENSMGKIIMDTSLITKLPKLCLQLLEAKVTYWQLKMEKMLKTSKSFLSLGICLIHRAGVGGVSTCALANGLGKKDDKKSAVVYNRYYHMFSEEKSSILKQLNGTDVLNAMKSVESRALLSLTRPDKMNTLKALVNKSILSENVKKDIAIAPQQDKPDSYDDLVKEMGLDMRARLSERTKKPEEIAQYEKERLEQLEEERQKRMLAADDSSDEDGNAYEILARKIENDGGSEHELSSEDPESDEDDGDEEGTDEDSDEDDKTNSLKDWERSDDDNVGTNLEGDEG</sequence>
<dbReference type="EMBL" id="CM046397">
    <property type="protein sequence ID" value="KAI8535161.1"/>
    <property type="molecule type" value="Genomic_DNA"/>
</dbReference>
<comment type="caution">
    <text evidence="1">The sequence shown here is derived from an EMBL/GenBank/DDBJ whole genome shotgun (WGS) entry which is preliminary data.</text>
</comment>
<evidence type="ECO:0000313" key="2">
    <source>
        <dbReference type="Proteomes" id="UP001062846"/>
    </source>
</evidence>
<name>A0ACC0M3N6_RHOML</name>
<reference evidence="1" key="1">
    <citation type="submission" date="2022-02" db="EMBL/GenBank/DDBJ databases">
        <title>Plant Genome Project.</title>
        <authorList>
            <person name="Zhang R.-G."/>
        </authorList>
    </citation>
    <scope>NUCLEOTIDE SEQUENCE</scope>
    <source>
        <strain evidence="1">AT1</strain>
    </source>
</reference>
<gene>
    <name evidence="1" type="ORF">RHMOL_Rhmol10G0152900</name>
</gene>
<proteinExistence type="predicted"/>
<protein>
    <submittedName>
        <fullName evidence="1">Uncharacterized protein</fullName>
    </submittedName>
</protein>
<keyword evidence="2" id="KW-1185">Reference proteome</keyword>
<organism evidence="1 2">
    <name type="scientific">Rhododendron molle</name>
    <name type="common">Chinese azalea</name>
    <name type="synonym">Azalea mollis</name>
    <dbReference type="NCBI Taxonomy" id="49168"/>
    <lineage>
        <taxon>Eukaryota</taxon>
        <taxon>Viridiplantae</taxon>
        <taxon>Streptophyta</taxon>
        <taxon>Embryophyta</taxon>
        <taxon>Tracheophyta</taxon>
        <taxon>Spermatophyta</taxon>
        <taxon>Magnoliopsida</taxon>
        <taxon>eudicotyledons</taxon>
        <taxon>Gunneridae</taxon>
        <taxon>Pentapetalae</taxon>
        <taxon>asterids</taxon>
        <taxon>Ericales</taxon>
        <taxon>Ericaceae</taxon>
        <taxon>Ericoideae</taxon>
        <taxon>Rhodoreae</taxon>
        <taxon>Rhododendron</taxon>
    </lineage>
</organism>